<dbReference type="Gene3D" id="3.30.830.10">
    <property type="entry name" value="Metalloenzyme, LuxS/M16 peptidase-like"/>
    <property type="match status" value="4"/>
</dbReference>
<dbReference type="Pfam" id="PF00675">
    <property type="entry name" value="Peptidase_M16"/>
    <property type="match status" value="1"/>
</dbReference>
<feature type="domain" description="Peptidase M16 N-terminal" evidence="5">
    <location>
        <begin position="55"/>
        <end position="202"/>
    </location>
</feature>
<keyword evidence="2" id="KW-0482">Metalloprotease</keyword>
<dbReference type="PANTHER" id="PTHR11851">
    <property type="entry name" value="METALLOPROTEASE"/>
    <property type="match status" value="1"/>
</dbReference>
<gene>
    <name evidence="7" type="ORF">GT348_01050</name>
</gene>
<proteinExistence type="inferred from homology"/>
<dbReference type="InterPro" id="IPR050361">
    <property type="entry name" value="MPP/UQCRC_Complex"/>
</dbReference>
<feature type="signal peptide" evidence="4">
    <location>
        <begin position="1"/>
        <end position="25"/>
    </location>
</feature>
<reference evidence="7 8" key="1">
    <citation type="submission" date="2020-01" db="EMBL/GenBank/DDBJ databases">
        <title>Genome sequencing of strain KACC 21507.</title>
        <authorList>
            <person name="Heo J."/>
            <person name="Kim S.-J."/>
            <person name="Kim J.-S."/>
            <person name="Hong S.-B."/>
            <person name="Kwon S.-W."/>
        </authorList>
    </citation>
    <scope>NUCLEOTIDE SEQUENCE [LARGE SCALE GENOMIC DNA]</scope>
    <source>
        <strain evidence="7 8">KACC 21507</strain>
    </source>
</reference>
<comment type="similarity">
    <text evidence="1">Belongs to the peptidase M16 family.</text>
</comment>
<organism evidence="7 8">
    <name type="scientific">Aristophania vespae</name>
    <dbReference type="NCBI Taxonomy" id="2697033"/>
    <lineage>
        <taxon>Bacteria</taxon>
        <taxon>Pseudomonadati</taxon>
        <taxon>Pseudomonadota</taxon>
        <taxon>Alphaproteobacteria</taxon>
        <taxon>Acetobacterales</taxon>
        <taxon>Acetobacteraceae</taxon>
        <taxon>Aristophania</taxon>
    </lineage>
</organism>
<keyword evidence="2" id="KW-0645">Protease</keyword>
<dbReference type="PANTHER" id="PTHR11851:SF49">
    <property type="entry name" value="MITOCHONDRIAL-PROCESSING PEPTIDASE SUBUNIT ALPHA"/>
    <property type="match status" value="1"/>
</dbReference>
<dbReference type="InterPro" id="IPR011249">
    <property type="entry name" value="Metalloenz_LuxS/M16"/>
</dbReference>
<dbReference type="InterPro" id="IPR011765">
    <property type="entry name" value="Pept_M16_N"/>
</dbReference>
<evidence type="ECO:0000256" key="1">
    <source>
        <dbReference type="ARBA" id="ARBA00007261"/>
    </source>
</evidence>
<sequence>MSLSLSHVSRMALLAASFLATPGLAANAPQFTPTISTSQKSTNPVTKATLSNGLRVIIVEDRLAPVVQTMVNYEVGSVNAPAKFPGTAHALEHMMFNGADNLSRDQLATLSARLGNNVNADTTSDVTQYYFTAPASDLELLLRIEAGRMTGLTLSDKDWAHEKGAIEQEVSRDLSSPLYRYMSQVRSILYKDTPYEYDALGTRPSFDATSTAQLRNFYHDWYAPNNAILVIVGDVNGPETLEHVKKIFGDLPARTLPARSSVKPGPVRARTLSLPTDLPIGLVTMAWRLPGQRDPNYAAMTLLIDALSSDRANLFGLVPDGKALQTDFIYQPEALGGIGIALAGFPKNTNPTALKKAVAKILEDYRKNGIPSDLIEAARQREIAALEFNANSISGLSNSWSQAVAIQHLSSPEDMIASFRSVTKKQIDDLAKEWLDPQKAISAILTPSDSGKPTADKGFGGAESFTTPPKDKVTLPDWAERALSKLSLPPAAPQPTSFVLSNGIRLLVKPEHVSHTVELYGTIRSTPALQQPKDKEGLASLTDSLFLYGSTKHDRLALSRALDDITADESAGSSFNLSTLTKDFKAGLALLAENELQPAFPEKAFLITREQAAQAQKGILQSPAYHYGRAVKKALLPAQDPSLREAKAENIRKITLQDVRNYYHSAYRSDLTTIVVIGDIEPEQARKDIEDAFSSWQAKGEKPKLDLPAIPLSKKSEAVVSDPGRSQDQVKLVETLGINVKNPDRHALAVGNEILGDGFSSLLMRDLRVRTGYVYGVGSGINYSRTRSSFAVSFGADPAKVKAAQALALKDIESLREKPVSEETLDLAKATLLRSQLMGRASFSDLASTWLTLIDLDLPLETPDQSAKAIYAMTADQVQKAFKHWIRPEDMARIVFGPAPK</sequence>
<accession>A0A6P1NF61</accession>
<feature type="domain" description="Peptidase M16 C-terminal" evidence="6">
    <location>
        <begin position="212"/>
        <end position="380"/>
    </location>
</feature>
<evidence type="ECO:0000256" key="3">
    <source>
        <dbReference type="SAM" id="MobiDB-lite"/>
    </source>
</evidence>
<dbReference type="EMBL" id="CP047652">
    <property type="protein sequence ID" value="QHI95074.1"/>
    <property type="molecule type" value="Genomic_DNA"/>
</dbReference>
<evidence type="ECO:0000256" key="2">
    <source>
        <dbReference type="ARBA" id="ARBA00023049"/>
    </source>
</evidence>
<dbReference type="AlphaFoldDB" id="A0A6P1NF61"/>
<keyword evidence="4" id="KW-0732">Signal</keyword>
<feature type="chain" id="PRO_5026657316" evidence="4">
    <location>
        <begin position="26"/>
        <end position="901"/>
    </location>
</feature>
<dbReference type="InterPro" id="IPR007863">
    <property type="entry name" value="Peptidase_M16_C"/>
</dbReference>
<dbReference type="Pfam" id="PF05193">
    <property type="entry name" value="Peptidase_M16_C"/>
    <property type="match status" value="2"/>
</dbReference>
<evidence type="ECO:0000259" key="6">
    <source>
        <dbReference type="Pfam" id="PF05193"/>
    </source>
</evidence>
<feature type="domain" description="Peptidase M16 C-terminal" evidence="6">
    <location>
        <begin position="653"/>
        <end position="832"/>
    </location>
</feature>
<evidence type="ECO:0000313" key="8">
    <source>
        <dbReference type="Proteomes" id="UP000463975"/>
    </source>
</evidence>
<keyword evidence="8" id="KW-1185">Reference proteome</keyword>
<dbReference type="SUPFAM" id="SSF63411">
    <property type="entry name" value="LuxS/MPP-like metallohydrolase"/>
    <property type="match status" value="4"/>
</dbReference>
<dbReference type="Proteomes" id="UP000463975">
    <property type="component" value="Chromosome"/>
</dbReference>
<dbReference type="KEGG" id="bomb:GT348_01050"/>
<evidence type="ECO:0000313" key="7">
    <source>
        <dbReference type="EMBL" id="QHI95074.1"/>
    </source>
</evidence>
<name>A0A6P1NF61_9PROT</name>
<protein>
    <submittedName>
        <fullName evidence="7">Insulinase family protein</fullName>
    </submittedName>
</protein>
<dbReference type="GO" id="GO:0046872">
    <property type="term" value="F:metal ion binding"/>
    <property type="evidence" value="ECO:0007669"/>
    <property type="project" value="InterPro"/>
</dbReference>
<keyword evidence="2" id="KW-0378">Hydrolase</keyword>
<dbReference type="RefSeq" id="WP_160618152.1">
    <property type="nucleotide sequence ID" value="NZ_CP047652.1"/>
</dbReference>
<evidence type="ECO:0000256" key="4">
    <source>
        <dbReference type="SAM" id="SignalP"/>
    </source>
</evidence>
<feature type="region of interest" description="Disordered" evidence="3">
    <location>
        <begin position="445"/>
        <end position="466"/>
    </location>
</feature>
<evidence type="ECO:0000259" key="5">
    <source>
        <dbReference type="Pfam" id="PF00675"/>
    </source>
</evidence>